<dbReference type="EMBL" id="CP021112">
    <property type="protein sequence ID" value="ARQ02268.1"/>
    <property type="molecule type" value="Genomic_DNA"/>
</dbReference>
<sequence length="79" mass="8617">MTGEGGLPYSIVKMDDSYVIRVGEQNFLKVNSRRKAAKLISDVQRRAGMVAHGVAEDGAALPDDADETRHPAICFQREG</sequence>
<organism evidence="1 2">
    <name type="scientific">Pseudorhodoplanes sinuspersici</name>
    <dbReference type="NCBI Taxonomy" id="1235591"/>
    <lineage>
        <taxon>Bacteria</taxon>
        <taxon>Pseudomonadati</taxon>
        <taxon>Pseudomonadota</taxon>
        <taxon>Alphaproteobacteria</taxon>
        <taxon>Hyphomicrobiales</taxon>
        <taxon>Pseudorhodoplanes</taxon>
    </lineage>
</organism>
<accession>A0A1W6ZYA9</accession>
<evidence type="ECO:0000313" key="1">
    <source>
        <dbReference type="EMBL" id="ARQ02268.1"/>
    </source>
</evidence>
<dbReference type="AlphaFoldDB" id="A0A1W6ZYA9"/>
<proteinExistence type="predicted"/>
<evidence type="ECO:0000313" key="2">
    <source>
        <dbReference type="Proteomes" id="UP000194137"/>
    </source>
</evidence>
<dbReference type="KEGG" id="psin:CAK95_26575"/>
<keyword evidence="2" id="KW-1185">Reference proteome</keyword>
<gene>
    <name evidence="1" type="ORF">CAK95_26575</name>
</gene>
<protein>
    <submittedName>
        <fullName evidence="1">Uncharacterized protein</fullName>
    </submittedName>
</protein>
<name>A0A1W6ZYA9_9HYPH</name>
<dbReference type="STRING" id="1235591.CAK95_26575"/>
<reference evidence="1 2" key="1">
    <citation type="submission" date="2017-05" db="EMBL/GenBank/DDBJ databases">
        <title>Full genome sequence of Pseudorhodoplanes sinuspersici.</title>
        <authorList>
            <person name="Dastgheib S.M.M."/>
            <person name="Shavandi M."/>
            <person name="Tirandaz H."/>
        </authorList>
    </citation>
    <scope>NUCLEOTIDE SEQUENCE [LARGE SCALE GENOMIC DNA]</scope>
    <source>
        <strain evidence="1 2">RIPI110</strain>
    </source>
</reference>
<dbReference type="Proteomes" id="UP000194137">
    <property type="component" value="Chromosome"/>
</dbReference>